<dbReference type="GeneID" id="34517724"/>
<evidence type="ECO:0000256" key="2">
    <source>
        <dbReference type="PIRSR" id="PIRSR006232-1"/>
    </source>
</evidence>
<dbReference type="Gene3D" id="2.60.120.10">
    <property type="entry name" value="Jelly Rolls"/>
    <property type="match status" value="2"/>
</dbReference>
<feature type="binding site" evidence="2">
    <location>
        <position position="101"/>
    </location>
    <ligand>
        <name>Fe cation</name>
        <dbReference type="ChEBI" id="CHEBI:24875"/>
    </ligand>
</feature>
<evidence type="ECO:0000259" key="4">
    <source>
        <dbReference type="Pfam" id="PF02678"/>
    </source>
</evidence>
<reference evidence="6" key="1">
    <citation type="submission" date="2013-12" db="EMBL/GenBank/DDBJ databases">
        <authorList>
            <person name="Genoscope - CEA"/>
        </authorList>
    </citation>
    <scope>NUCLEOTIDE SEQUENCE</scope>
    <source>
        <strain evidence="6">CBS 1993</strain>
    </source>
</reference>
<feature type="binding site" evidence="2">
    <location>
        <position position="57"/>
    </location>
    <ligand>
        <name>Fe cation</name>
        <dbReference type="ChEBI" id="CHEBI:24875"/>
    </ligand>
</feature>
<dbReference type="Pfam" id="PF02678">
    <property type="entry name" value="Pirin"/>
    <property type="match status" value="1"/>
</dbReference>
<evidence type="ECO:0000259" key="5">
    <source>
        <dbReference type="Pfam" id="PF05726"/>
    </source>
</evidence>
<feature type="binding site" evidence="2">
    <location>
        <position position="99"/>
    </location>
    <ligand>
        <name>Fe cation</name>
        <dbReference type="ChEBI" id="CHEBI:24875"/>
    </ligand>
</feature>
<evidence type="ECO:0000313" key="7">
    <source>
        <dbReference type="Proteomes" id="UP000019384"/>
    </source>
</evidence>
<dbReference type="SUPFAM" id="SSF51182">
    <property type="entry name" value="RmlC-like cupins"/>
    <property type="match status" value="1"/>
</dbReference>
<reference evidence="6" key="2">
    <citation type="submission" date="2014-02" db="EMBL/GenBank/DDBJ databases">
        <title>Complete DNA sequence of /Kuraishia capsulata/ illustrates novel genomic features among budding yeasts (/Saccharomycotina/).</title>
        <authorList>
            <person name="Morales L."/>
            <person name="Noel B."/>
            <person name="Porcel B."/>
            <person name="Marcet-Houben M."/>
            <person name="Hullo M-F."/>
            <person name="Sacerdot C."/>
            <person name="Tekaia F."/>
            <person name="Leh-Louis V."/>
            <person name="Despons L."/>
            <person name="Khanna V."/>
            <person name="Aury J-M."/>
            <person name="Barbe V."/>
            <person name="Couloux A."/>
            <person name="Labadie K."/>
            <person name="Pelletier E."/>
            <person name="Souciet J-L."/>
            <person name="Boekhout T."/>
            <person name="Gabaldon T."/>
            <person name="Wincker P."/>
            <person name="Dujon B."/>
        </authorList>
    </citation>
    <scope>NUCLEOTIDE SEQUENCE</scope>
    <source>
        <strain evidence="6">CBS 1993</strain>
    </source>
</reference>
<dbReference type="OrthoDB" id="198735at2759"/>
<dbReference type="Proteomes" id="UP000019384">
    <property type="component" value="Unassembled WGS sequence"/>
</dbReference>
<dbReference type="InterPro" id="IPR003829">
    <property type="entry name" value="Pirin_N_dom"/>
</dbReference>
<dbReference type="CDD" id="cd02247">
    <property type="entry name" value="cupin_pirin_C"/>
    <property type="match status" value="1"/>
</dbReference>
<dbReference type="InterPro" id="IPR008778">
    <property type="entry name" value="Pirin_C_dom"/>
</dbReference>
<dbReference type="Pfam" id="PF05726">
    <property type="entry name" value="Pirin_C"/>
    <property type="match status" value="1"/>
</dbReference>
<feature type="domain" description="Pirin N-terminal" evidence="4">
    <location>
        <begin position="23"/>
        <end position="115"/>
    </location>
</feature>
<organism evidence="6 7">
    <name type="scientific">Kuraishia capsulata CBS 1993</name>
    <dbReference type="NCBI Taxonomy" id="1382522"/>
    <lineage>
        <taxon>Eukaryota</taxon>
        <taxon>Fungi</taxon>
        <taxon>Dikarya</taxon>
        <taxon>Ascomycota</taxon>
        <taxon>Saccharomycotina</taxon>
        <taxon>Pichiomycetes</taxon>
        <taxon>Pichiales</taxon>
        <taxon>Pichiaceae</taxon>
        <taxon>Kuraishia</taxon>
    </lineage>
</organism>
<dbReference type="PANTHER" id="PTHR13903:SF8">
    <property type="entry name" value="PIRIN"/>
    <property type="match status" value="1"/>
</dbReference>
<dbReference type="InterPro" id="IPR014710">
    <property type="entry name" value="RmlC-like_jellyroll"/>
</dbReference>
<keyword evidence="2" id="KW-0408">Iron</keyword>
<dbReference type="STRING" id="1382522.W6MF60"/>
<dbReference type="InterPro" id="IPR011051">
    <property type="entry name" value="RmlC_Cupin_sf"/>
</dbReference>
<gene>
    <name evidence="6" type="ORF">KUCA_T00000279001</name>
</gene>
<dbReference type="GO" id="GO:0046872">
    <property type="term" value="F:metal ion binding"/>
    <property type="evidence" value="ECO:0007669"/>
    <property type="project" value="UniProtKB-KW"/>
</dbReference>
<protein>
    <recommendedName>
        <fullName evidence="8">Pirin N-terminal domain-containing protein</fullName>
    </recommendedName>
</protein>
<keyword evidence="2" id="KW-0479">Metal-binding</keyword>
<feature type="domain" description="Pirin C-terminal" evidence="5">
    <location>
        <begin position="170"/>
        <end position="268"/>
    </location>
</feature>
<keyword evidence="7" id="KW-1185">Reference proteome</keyword>
<dbReference type="PANTHER" id="PTHR13903">
    <property type="entry name" value="PIRIN-RELATED"/>
    <property type="match status" value="1"/>
</dbReference>
<evidence type="ECO:0008006" key="8">
    <source>
        <dbReference type="Google" id="ProtNLM"/>
    </source>
</evidence>
<sequence length="283" mass="31259">MSRSILKIVKGVDKIEGLGMSIKRTLGLKEMRNFTPFLLVDHFKNQASGSGFAPHPHKGHETITYVLSGQIHHSDFTGSRGVIDKGDLQFMTAGKGIVHAETPKGGLVEGLQIWVDLPVALKEVEPSYRNLIGKDTPVVRSSNLSEIRVISGESNGISNKRELAQIPIEYYHMTLGAGADFKQEVKRGHNSFIYVIHGQLEVAGKEVPEHSSVFFDEDGDFIAGKTPEGAEFVILTGQKLDQEIHMMGTFVEASRDKLKDSLKSYKNKTGGFSRLRDPSYNFS</sequence>
<dbReference type="PIRSF" id="PIRSF006232">
    <property type="entry name" value="Pirin"/>
    <property type="match status" value="1"/>
</dbReference>
<evidence type="ECO:0000256" key="3">
    <source>
        <dbReference type="RuleBase" id="RU003457"/>
    </source>
</evidence>
<proteinExistence type="inferred from homology"/>
<name>W6MF60_9ASCO</name>
<dbReference type="HOGENOM" id="CLU_045717_0_1_1"/>
<feature type="binding site" evidence="2">
    <location>
        <position position="55"/>
    </location>
    <ligand>
        <name>Fe cation</name>
        <dbReference type="ChEBI" id="CHEBI:24875"/>
    </ligand>
</feature>
<comment type="cofactor">
    <cofactor evidence="2">
        <name>Fe cation</name>
        <dbReference type="ChEBI" id="CHEBI:24875"/>
    </cofactor>
    <text evidence="2">Binds 1 Fe cation per subunit.</text>
</comment>
<dbReference type="CDD" id="cd02909">
    <property type="entry name" value="cupin_pirin_N"/>
    <property type="match status" value="1"/>
</dbReference>
<accession>W6MF60</accession>
<evidence type="ECO:0000256" key="1">
    <source>
        <dbReference type="ARBA" id="ARBA00008416"/>
    </source>
</evidence>
<dbReference type="InterPro" id="IPR012093">
    <property type="entry name" value="Pirin"/>
</dbReference>
<dbReference type="EMBL" id="HG793125">
    <property type="protein sequence ID" value="CDK24319.1"/>
    <property type="molecule type" value="Genomic_DNA"/>
</dbReference>
<comment type="similarity">
    <text evidence="1 3">Belongs to the pirin family.</text>
</comment>
<dbReference type="AlphaFoldDB" id="W6MF60"/>
<dbReference type="RefSeq" id="XP_022456336.1">
    <property type="nucleotide sequence ID" value="XM_022604805.1"/>
</dbReference>
<evidence type="ECO:0000313" key="6">
    <source>
        <dbReference type="EMBL" id="CDK24319.1"/>
    </source>
</evidence>